<proteinExistence type="predicted"/>
<feature type="transmembrane region" description="Helical" evidence="5">
    <location>
        <begin position="12"/>
        <end position="32"/>
    </location>
</feature>
<comment type="cofactor">
    <cofactor evidence="1">
        <name>Ca(2+)</name>
        <dbReference type="ChEBI" id="CHEBI:29108"/>
    </cofactor>
</comment>
<organism evidence="8 9">
    <name type="scientific">Xanthocytophaga flava</name>
    <dbReference type="NCBI Taxonomy" id="3048013"/>
    <lineage>
        <taxon>Bacteria</taxon>
        <taxon>Pseudomonadati</taxon>
        <taxon>Bacteroidota</taxon>
        <taxon>Cytophagia</taxon>
        <taxon>Cytophagales</taxon>
        <taxon>Rhodocytophagaceae</taxon>
        <taxon>Xanthocytophaga</taxon>
    </lineage>
</organism>
<dbReference type="NCBIfam" id="TIGR01180">
    <property type="entry name" value="aman2_put"/>
    <property type="match status" value="1"/>
</dbReference>
<dbReference type="InterPro" id="IPR012939">
    <property type="entry name" value="Glyco_hydro_92"/>
</dbReference>
<dbReference type="GO" id="GO:0000224">
    <property type="term" value="F:peptide-N4-(N-acetyl-beta-glucosaminyl)asparagine amidase activity"/>
    <property type="evidence" value="ECO:0007669"/>
    <property type="project" value="TreeGrafter"/>
</dbReference>
<feature type="domain" description="Glycosyl hydrolase family 92 N-terminal" evidence="7">
    <location>
        <begin position="66"/>
        <end position="301"/>
    </location>
</feature>
<reference evidence="8" key="1">
    <citation type="submission" date="2023-05" db="EMBL/GenBank/DDBJ databases">
        <authorList>
            <person name="Zhang X."/>
        </authorList>
    </citation>
    <scope>NUCLEOTIDE SEQUENCE</scope>
    <source>
        <strain evidence="8">YF14B1</strain>
    </source>
</reference>
<dbReference type="AlphaFoldDB" id="A0AAE3QPC4"/>
<dbReference type="GO" id="GO:0006516">
    <property type="term" value="P:glycoprotein catabolic process"/>
    <property type="evidence" value="ECO:0007669"/>
    <property type="project" value="TreeGrafter"/>
</dbReference>
<dbReference type="SUPFAM" id="SSF48208">
    <property type="entry name" value="Six-hairpin glycosidases"/>
    <property type="match status" value="1"/>
</dbReference>
<accession>A0AAE3QPC4</accession>
<dbReference type="GO" id="GO:0005829">
    <property type="term" value="C:cytosol"/>
    <property type="evidence" value="ECO:0007669"/>
    <property type="project" value="TreeGrafter"/>
</dbReference>
<evidence type="ECO:0000256" key="5">
    <source>
        <dbReference type="SAM" id="Phobius"/>
    </source>
</evidence>
<keyword evidence="3" id="KW-0106">Calcium</keyword>
<dbReference type="Gene3D" id="2.70.98.10">
    <property type="match status" value="1"/>
</dbReference>
<dbReference type="Pfam" id="PF07971">
    <property type="entry name" value="Glyco_hydro_92"/>
    <property type="match status" value="1"/>
</dbReference>
<evidence type="ECO:0000256" key="2">
    <source>
        <dbReference type="ARBA" id="ARBA00011245"/>
    </source>
</evidence>
<feature type="domain" description="Glycosyl hydrolase family 92" evidence="6">
    <location>
        <begin position="307"/>
        <end position="764"/>
    </location>
</feature>
<evidence type="ECO:0000259" key="6">
    <source>
        <dbReference type="Pfam" id="PF07971"/>
    </source>
</evidence>
<dbReference type="PANTHER" id="PTHR12143:SF43">
    <property type="entry name" value="PUTATIVE-RELATED"/>
    <property type="match status" value="1"/>
</dbReference>
<comment type="caution">
    <text evidence="8">The sequence shown here is derived from an EMBL/GenBank/DDBJ whole genome shotgun (WGS) entry which is preliminary data.</text>
</comment>
<keyword evidence="8" id="KW-0326">Glycosidase</keyword>
<dbReference type="Gene3D" id="1.20.1610.10">
    <property type="entry name" value="alpha-1,2-mannosidases domains"/>
    <property type="match status" value="1"/>
</dbReference>
<dbReference type="PANTHER" id="PTHR12143">
    <property type="entry name" value="PEPTIDE N-GLYCANASE PNGASE -RELATED"/>
    <property type="match status" value="1"/>
</dbReference>
<feature type="region of interest" description="Disordered" evidence="4">
    <location>
        <begin position="35"/>
        <end position="58"/>
    </location>
</feature>
<dbReference type="InterPro" id="IPR041371">
    <property type="entry name" value="GH92_N"/>
</dbReference>
<dbReference type="Gene3D" id="3.30.2080.10">
    <property type="entry name" value="GH92 mannosidase domain"/>
    <property type="match status" value="1"/>
</dbReference>
<evidence type="ECO:0000313" key="8">
    <source>
        <dbReference type="EMBL" id="MDJ1482805.1"/>
    </source>
</evidence>
<evidence type="ECO:0000313" key="9">
    <source>
        <dbReference type="Proteomes" id="UP001241110"/>
    </source>
</evidence>
<evidence type="ECO:0000259" key="7">
    <source>
        <dbReference type="Pfam" id="PF17678"/>
    </source>
</evidence>
<dbReference type="InterPro" id="IPR050883">
    <property type="entry name" value="PNGase"/>
</dbReference>
<dbReference type="GO" id="GO:0016798">
    <property type="term" value="F:hydrolase activity, acting on glycosyl bonds"/>
    <property type="evidence" value="ECO:0007669"/>
    <property type="project" value="UniProtKB-KW"/>
</dbReference>
<comment type="subunit">
    <text evidence="2">Monomer.</text>
</comment>
<dbReference type="GO" id="GO:0030246">
    <property type="term" value="F:carbohydrate binding"/>
    <property type="evidence" value="ECO:0007669"/>
    <property type="project" value="InterPro"/>
</dbReference>
<dbReference type="GO" id="GO:0005975">
    <property type="term" value="P:carbohydrate metabolic process"/>
    <property type="evidence" value="ECO:0007669"/>
    <property type="project" value="InterPro"/>
</dbReference>
<dbReference type="Gene3D" id="1.20.1050.60">
    <property type="entry name" value="alpha-1,2-mannosidase"/>
    <property type="match status" value="1"/>
</dbReference>
<evidence type="ECO:0000256" key="1">
    <source>
        <dbReference type="ARBA" id="ARBA00001913"/>
    </source>
</evidence>
<dbReference type="InterPro" id="IPR005887">
    <property type="entry name" value="GH92_a_mannosidase_put"/>
</dbReference>
<protein>
    <submittedName>
        <fullName evidence="8">GH92 family glycosyl hydrolase</fullName>
        <ecNumber evidence="8">3.2.1.-</ecNumber>
    </submittedName>
</protein>
<evidence type="ECO:0000256" key="3">
    <source>
        <dbReference type="ARBA" id="ARBA00022837"/>
    </source>
</evidence>
<keyword evidence="8" id="KW-0378">Hydrolase</keyword>
<dbReference type="InterPro" id="IPR008928">
    <property type="entry name" value="6-hairpin_glycosidase_sf"/>
</dbReference>
<keyword evidence="5" id="KW-0812">Transmembrane</keyword>
<dbReference type="EC" id="3.2.1.-" evidence="8"/>
<dbReference type="InterPro" id="IPR014718">
    <property type="entry name" value="GH-type_carb-bd"/>
</dbReference>
<dbReference type="Pfam" id="PF17678">
    <property type="entry name" value="Glyco_hydro_92N"/>
    <property type="match status" value="1"/>
</dbReference>
<dbReference type="Proteomes" id="UP001241110">
    <property type="component" value="Unassembled WGS sequence"/>
</dbReference>
<dbReference type="EMBL" id="JASJOS010000009">
    <property type="protein sequence ID" value="MDJ1482805.1"/>
    <property type="molecule type" value="Genomic_DNA"/>
</dbReference>
<keyword evidence="5" id="KW-0472">Membrane</keyword>
<evidence type="ECO:0000256" key="4">
    <source>
        <dbReference type="SAM" id="MobiDB-lite"/>
    </source>
</evidence>
<name>A0AAE3QPC4_9BACT</name>
<keyword evidence="5" id="KW-1133">Transmembrane helix</keyword>
<sequence length="766" mass="85439">MHKFSKTISGSLRVAITVCCWMGMVGFMPVIANGQTKSQTKPTTSGKEQSGSKSTGKVQTTGVTRYVNTFVGTAPLTDPKILGYKLPEGWRSWAGLTFPGSALPNAMVQLSPMTRYQPAGAGYQYEDSVIVSFTHTNKGHWNLGNIPILPLPQSASPSISGKVGEDKNNTELIYGSRFTHGNERSSPGFYQVYLEDYQIQADLTSTLRCGYHRYTFKNNTGRKILFDLSKALSRVSTWTIDQAGPRSLQGFQSGENVYFYVVLNTDIEKLEVKDAGTKSGFAIVHLANGSKGPVELKIGLSFVSAANAKQNLEQEIGTKSFETIRQQANQQWETLLSQIQIKGGTPAQKEMLYSCLYRSLLWPALRSDVNGEYTDAKRQKAKADFDYYTEPSLWDTYRNKDVLLGLISPKVALNVIKSMKDVGEKTGVMPTFFHGDHGTSSIAGAYLRGIDGFDVKETYQLLLKNATVPGPARPYLTEYMEKGYISDPDVANPHVETKAKAGVSKTLEYSYDDYSLAQIAKKLGDSANYKMLIARSKNYKNMFDPSTRFMRGRLENGEWIKNFNPQYPYYEYMYREGNAWQLSFFAPHDMQGLINLYGGAKGFESKLDSLFIVPWNPTYIARNVETMIGQYCHGNQPDHEAPFGYYFIGKPEKTQKILDYILNNLYGIKDGLTLAGMDDAGEMSAWYVLNALGLYTFSATDPEYLVTVPLFDQVNWKTSTGKQLVISKPSSGRELTSIQVNGKTQQGYFVSHDLFTKGGIITIQTK</sequence>
<gene>
    <name evidence="8" type="ORF">QNI16_20055</name>
</gene>
<dbReference type="RefSeq" id="WP_313982172.1">
    <property type="nucleotide sequence ID" value="NZ_JASJOS010000009.1"/>
</dbReference>